<dbReference type="RefSeq" id="WP_110664448.1">
    <property type="nucleotide sequence ID" value="NZ_PYBW01000001.1"/>
</dbReference>
<feature type="chain" id="PRO_5016173941" description="Bulb-type lectin domain-containing protein" evidence="1">
    <location>
        <begin position="45"/>
        <end position="186"/>
    </location>
</feature>
<dbReference type="AlphaFoldDB" id="A0A2V4PPZ5"/>
<dbReference type="EMBL" id="PYBW01000001">
    <property type="protein sequence ID" value="PYC88530.1"/>
    <property type="molecule type" value="Genomic_DNA"/>
</dbReference>
<dbReference type="OrthoDB" id="516973at2"/>
<name>A0A2V4PPZ5_9ACTN</name>
<organism evidence="3 4">
    <name type="scientific">Streptomyces tateyamensis</name>
    <dbReference type="NCBI Taxonomy" id="565073"/>
    <lineage>
        <taxon>Bacteria</taxon>
        <taxon>Bacillati</taxon>
        <taxon>Actinomycetota</taxon>
        <taxon>Actinomycetes</taxon>
        <taxon>Kitasatosporales</taxon>
        <taxon>Streptomycetaceae</taxon>
        <taxon>Streptomyces</taxon>
    </lineage>
</organism>
<protein>
    <recommendedName>
        <fullName evidence="2">Bulb-type lectin domain-containing protein</fullName>
    </recommendedName>
</protein>
<dbReference type="PROSITE" id="PS51318">
    <property type="entry name" value="TAT"/>
    <property type="match status" value="1"/>
</dbReference>
<dbReference type="SUPFAM" id="SSF51110">
    <property type="entry name" value="alpha-D-mannose-specific plant lectins"/>
    <property type="match status" value="1"/>
</dbReference>
<proteinExistence type="predicted"/>
<reference evidence="3 4" key="1">
    <citation type="submission" date="2018-03" db="EMBL/GenBank/DDBJ databases">
        <title>Bioinformatic expansion and discovery of thiopeptide antibiotics.</title>
        <authorList>
            <person name="Schwalen C.J."/>
            <person name="Hudson G.A."/>
            <person name="Mitchell D.A."/>
        </authorList>
    </citation>
    <scope>NUCLEOTIDE SEQUENCE [LARGE SCALE GENOMIC DNA]</scope>
    <source>
        <strain evidence="3 4">ATCC 21389</strain>
    </source>
</reference>
<accession>A0A2V4PPZ5</accession>
<feature type="domain" description="Bulb-type lectin" evidence="2">
    <location>
        <begin position="51"/>
        <end position="186"/>
    </location>
</feature>
<evidence type="ECO:0000313" key="3">
    <source>
        <dbReference type="EMBL" id="PYC88530.1"/>
    </source>
</evidence>
<dbReference type="InterPro" id="IPR001480">
    <property type="entry name" value="Bulb-type_lectin_dom"/>
</dbReference>
<comment type="caution">
    <text evidence="3">The sequence shown here is derived from an EMBL/GenBank/DDBJ whole genome shotgun (WGS) entry which is preliminary data.</text>
</comment>
<dbReference type="PROSITE" id="PS50927">
    <property type="entry name" value="BULB_LECTIN"/>
    <property type="match status" value="1"/>
</dbReference>
<dbReference type="Proteomes" id="UP000248039">
    <property type="component" value="Unassembled WGS sequence"/>
</dbReference>
<evidence type="ECO:0000256" key="1">
    <source>
        <dbReference type="SAM" id="SignalP"/>
    </source>
</evidence>
<gene>
    <name evidence="3" type="ORF">C7C46_00160</name>
</gene>
<dbReference type="InterPro" id="IPR006311">
    <property type="entry name" value="TAT_signal"/>
</dbReference>
<keyword evidence="4" id="KW-1185">Reference proteome</keyword>
<dbReference type="Gene3D" id="2.90.10.10">
    <property type="entry name" value="Bulb-type lectin domain"/>
    <property type="match status" value="2"/>
</dbReference>
<dbReference type="InterPro" id="IPR036426">
    <property type="entry name" value="Bulb-type_lectin_dom_sf"/>
</dbReference>
<feature type="signal peptide" evidence="1">
    <location>
        <begin position="1"/>
        <end position="44"/>
    </location>
</feature>
<evidence type="ECO:0000313" key="4">
    <source>
        <dbReference type="Proteomes" id="UP000248039"/>
    </source>
</evidence>
<sequence>MPLDHSTDDKGAENGRGRRRLLRTGVTALAAATALCLAGTDAMAADAQAATFTLAQSDWHPGNYAVGSGYAGSIHLTTTLTFQSDGNLVLIQNDGDQPAVVWASGTANKGVVRLDWSQSGYVKLLNASGATVCTMGALSPAPGGHAEVQGDGNLVFYNSSGHATWSTGTSGDRVGSPGANLDYCFT</sequence>
<keyword evidence="1" id="KW-0732">Signal</keyword>
<evidence type="ECO:0000259" key="2">
    <source>
        <dbReference type="PROSITE" id="PS50927"/>
    </source>
</evidence>